<evidence type="ECO:0000256" key="7">
    <source>
        <dbReference type="ARBA" id="ARBA00023136"/>
    </source>
</evidence>
<keyword evidence="5 8" id="KW-0812">Transmembrane</keyword>
<keyword evidence="3" id="KW-0328">Glycosyltransferase</keyword>
<name>A0A1F6BDC7_9BACT</name>
<feature type="transmembrane region" description="Helical" evidence="8">
    <location>
        <begin position="365"/>
        <end position="383"/>
    </location>
</feature>
<dbReference type="Proteomes" id="UP000176228">
    <property type="component" value="Unassembled WGS sequence"/>
</dbReference>
<feature type="transmembrane region" description="Helical" evidence="8">
    <location>
        <begin position="338"/>
        <end position="358"/>
    </location>
</feature>
<evidence type="ECO:0000256" key="6">
    <source>
        <dbReference type="ARBA" id="ARBA00022989"/>
    </source>
</evidence>
<keyword evidence="6 8" id="KW-1133">Transmembrane helix</keyword>
<keyword evidence="2" id="KW-1003">Cell membrane</keyword>
<feature type="domain" description="Glycosyltransferase RgtA/B/C/D-like" evidence="9">
    <location>
        <begin position="57"/>
        <end position="216"/>
    </location>
</feature>
<dbReference type="PANTHER" id="PTHR33908:SF11">
    <property type="entry name" value="MEMBRANE PROTEIN"/>
    <property type="match status" value="1"/>
</dbReference>
<reference evidence="10 11" key="1">
    <citation type="journal article" date="2016" name="Nat. Commun.">
        <title>Thousands of microbial genomes shed light on interconnected biogeochemical processes in an aquifer system.</title>
        <authorList>
            <person name="Anantharaman K."/>
            <person name="Brown C.T."/>
            <person name="Hug L.A."/>
            <person name="Sharon I."/>
            <person name="Castelle C.J."/>
            <person name="Probst A.J."/>
            <person name="Thomas B.C."/>
            <person name="Singh A."/>
            <person name="Wilkins M.J."/>
            <person name="Karaoz U."/>
            <person name="Brodie E.L."/>
            <person name="Williams K.H."/>
            <person name="Hubbard S.S."/>
            <person name="Banfield J.F."/>
        </authorList>
    </citation>
    <scope>NUCLEOTIDE SEQUENCE [LARGE SCALE GENOMIC DNA]</scope>
</reference>
<dbReference type="EMBL" id="MFJU01000029">
    <property type="protein sequence ID" value="OGG34900.1"/>
    <property type="molecule type" value="Genomic_DNA"/>
</dbReference>
<evidence type="ECO:0000256" key="8">
    <source>
        <dbReference type="SAM" id="Phobius"/>
    </source>
</evidence>
<feature type="transmembrane region" description="Helical" evidence="8">
    <location>
        <begin position="104"/>
        <end position="124"/>
    </location>
</feature>
<feature type="transmembrane region" description="Helical" evidence="8">
    <location>
        <begin position="50"/>
        <end position="71"/>
    </location>
</feature>
<dbReference type="GO" id="GO:0016763">
    <property type="term" value="F:pentosyltransferase activity"/>
    <property type="evidence" value="ECO:0007669"/>
    <property type="project" value="TreeGrafter"/>
</dbReference>
<evidence type="ECO:0000256" key="1">
    <source>
        <dbReference type="ARBA" id="ARBA00004651"/>
    </source>
</evidence>
<feature type="transmembrane region" description="Helical" evidence="8">
    <location>
        <begin position="168"/>
        <end position="190"/>
    </location>
</feature>
<keyword evidence="4" id="KW-0808">Transferase</keyword>
<dbReference type="InterPro" id="IPR038731">
    <property type="entry name" value="RgtA/B/C-like"/>
</dbReference>
<keyword evidence="7 8" id="KW-0472">Membrane</keyword>
<comment type="caution">
    <text evidence="10">The sequence shown here is derived from an EMBL/GenBank/DDBJ whole genome shotgun (WGS) entry which is preliminary data.</text>
</comment>
<feature type="transmembrane region" description="Helical" evidence="8">
    <location>
        <begin position="78"/>
        <end position="98"/>
    </location>
</feature>
<dbReference type="AlphaFoldDB" id="A0A1F6BDC7"/>
<evidence type="ECO:0000313" key="10">
    <source>
        <dbReference type="EMBL" id="OGG34900.1"/>
    </source>
</evidence>
<proteinExistence type="predicted"/>
<dbReference type="PANTHER" id="PTHR33908">
    <property type="entry name" value="MANNOSYLTRANSFERASE YKCB-RELATED"/>
    <property type="match status" value="1"/>
</dbReference>
<dbReference type="STRING" id="1798391.A2968_04525"/>
<dbReference type="GO" id="GO:0009103">
    <property type="term" value="P:lipopolysaccharide biosynthetic process"/>
    <property type="evidence" value="ECO:0007669"/>
    <property type="project" value="UniProtKB-ARBA"/>
</dbReference>
<evidence type="ECO:0000256" key="4">
    <source>
        <dbReference type="ARBA" id="ARBA00022679"/>
    </source>
</evidence>
<gene>
    <name evidence="10" type="ORF">A2968_04525</name>
</gene>
<evidence type="ECO:0000256" key="3">
    <source>
        <dbReference type="ARBA" id="ARBA00022676"/>
    </source>
</evidence>
<feature type="transmembrane region" description="Helical" evidence="8">
    <location>
        <begin position="307"/>
        <end position="326"/>
    </location>
</feature>
<feature type="transmembrane region" description="Helical" evidence="8">
    <location>
        <begin position="202"/>
        <end position="219"/>
    </location>
</feature>
<evidence type="ECO:0000313" key="11">
    <source>
        <dbReference type="Proteomes" id="UP000176228"/>
    </source>
</evidence>
<dbReference type="InterPro" id="IPR050297">
    <property type="entry name" value="LipidA_mod_glycosyltrf_83"/>
</dbReference>
<dbReference type="GO" id="GO:0005886">
    <property type="term" value="C:plasma membrane"/>
    <property type="evidence" value="ECO:0007669"/>
    <property type="project" value="UniProtKB-SubCell"/>
</dbReference>
<sequence length="506" mass="58002">MSGFFNIFLIFVFSLAIRLYRLDILPGEWYGDISNVHEYVTEIFKGRWPFYFLQSPGPVYHYFIAPFILLLKLKGYEAYKFSSVFVSLISLLAIYLFAREAFNKKIAVLTLLIASFSLWFLIWSRLGNSQIIIPAEVALSGFFLIRFFNRKKIKDLILSLLTASFGWYTYPQTFILPVFIFIFLLTYLFLRLKFSPASRQSSLALAVFLIGLLPMLFIIKNQAKGMAGNFSSTGYVGSKVLPVLKLKKGEFISKLSINMAKTLLMFNVRGDNSFRVNIAGHTQLDKISGFLLLIGLIYLYQKKRHYFWLFVISFLVLSLPSVSPAIPDAEIPNSARTIGVIPFVYTAVALGFYQLFIIIKKKFRAFSTIFFTVVFMLIAFINIKDYFFVYSSGLPDDNLGPSNIIASFLDKKVPRDYKLYFAECCWGNYGQPEPKGIAYSLKKSRTVDYSRLITGCSDLDYFPLAIVMRHEDKLKNEFTACISGARQMKIYSQDGIFISNLYLLEE</sequence>
<evidence type="ECO:0000259" key="9">
    <source>
        <dbReference type="Pfam" id="PF13231"/>
    </source>
</evidence>
<dbReference type="Pfam" id="PF13231">
    <property type="entry name" value="PMT_2"/>
    <property type="match status" value="1"/>
</dbReference>
<protein>
    <recommendedName>
        <fullName evidence="9">Glycosyltransferase RgtA/B/C/D-like domain-containing protein</fullName>
    </recommendedName>
</protein>
<evidence type="ECO:0000256" key="2">
    <source>
        <dbReference type="ARBA" id="ARBA00022475"/>
    </source>
</evidence>
<feature type="transmembrane region" description="Helical" evidence="8">
    <location>
        <begin position="131"/>
        <end position="148"/>
    </location>
</feature>
<feature type="transmembrane region" description="Helical" evidence="8">
    <location>
        <begin position="283"/>
        <end position="300"/>
    </location>
</feature>
<comment type="subcellular location">
    <subcellularLocation>
        <location evidence="1">Cell membrane</location>
        <topology evidence="1">Multi-pass membrane protein</topology>
    </subcellularLocation>
</comment>
<accession>A0A1F6BDC7</accession>
<organism evidence="10 11">
    <name type="scientific">Candidatus Gottesmanbacteria bacterium RIFCSPLOWO2_01_FULL_42_22</name>
    <dbReference type="NCBI Taxonomy" id="1798391"/>
    <lineage>
        <taxon>Bacteria</taxon>
        <taxon>Candidatus Gottesmaniibacteriota</taxon>
    </lineage>
</organism>
<evidence type="ECO:0000256" key="5">
    <source>
        <dbReference type="ARBA" id="ARBA00022692"/>
    </source>
</evidence>